<evidence type="ECO:0000256" key="5">
    <source>
        <dbReference type="HAMAP-Rule" id="MF_00902"/>
    </source>
</evidence>
<evidence type="ECO:0000313" key="7">
    <source>
        <dbReference type="Proteomes" id="UP000065807"/>
    </source>
</evidence>
<feature type="transmembrane region" description="Helical" evidence="5">
    <location>
        <begin position="173"/>
        <end position="199"/>
    </location>
</feature>
<dbReference type="GO" id="GO:0033281">
    <property type="term" value="C:TAT protein transport complex"/>
    <property type="evidence" value="ECO:0007669"/>
    <property type="project" value="UniProtKB-UniRule"/>
</dbReference>
<gene>
    <name evidence="5" type="primary">tatC</name>
    <name evidence="6" type="ORF">LIP_3313</name>
</gene>
<comment type="function">
    <text evidence="5">Part of the twin-arginine translocation (Tat) system that transports large folded proteins containing a characteristic twin-arginine motif in their signal peptide across membranes.</text>
</comment>
<keyword evidence="3 5" id="KW-1133">Transmembrane helix</keyword>
<keyword evidence="5" id="KW-0813">Transport</keyword>
<dbReference type="HAMAP" id="MF_00902">
    <property type="entry name" value="TatC"/>
    <property type="match status" value="1"/>
</dbReference>
<comment type="subunit">
    <text evidence="5">Forms a complex with TatA.</text>
</comment>
<dbReference type="Pfam" id="PF00902">
    <property type="entry name" value="TatC"/>
    <property type="match status" value="1"/>
</dbReference>
<dbReference type="NCBIfam" id="TIGR00945">
    <property type="entry name" value="tatC"/>
    <property type="match status" value="1"/>
</dbReference>
<dbReference type="OrthoDB" id="9777044at2"/>
<dbReference type="STRING" id="1555112.LIP_3313"/>
<sequence length="265" mass="29102">MALPDVPDAGAGAPEAPDDGLDVRGLWEGLEGFLVRARRRLLTVVATFLATTLAAFFVGGRFFEDLLAVQPRLTSLVFLTPTEALVAQFKLALGLGVVATYPVALWQAWQLVRERARGGSRMIYWVVPLASLLFAAGGAFAFLVVLPSALAFFLSFSSPELEAMISMSSFVNFVLYLTLPFGMLFQFPVLVYFVARVGLLSPGFLSHNRRYAILLVFIIAALLTPGTDPFSQVLLALPMLVLYEVGYLVARIAWRRRRPPLETES</sequence>
<dbReference type="InterPro" id="IPR002033">
    <property type="entry name" value="TatC"/>
</dbReference>
<keyword evidence="7" id="KW-1185">Reference proteome</keyword>
<feature type="transmembrane region" description="Helical" evidence="5">
    <location>
        <begin position="211"/>
        <end position="227"/>
    </location>
</feature>
<dbReference type="EMBL" id="AP014924">
    <property type="protein sequence ID" value="BAS29126.1"/>
    <property type="molecule type" value="Genomic_DNA"/>
</dbReference>
<keyword evidence="5" id="KW-1003">Cell membrane</keyword>
<dbReference type="KEGG" id="lpil:LIP_3313"/>
<organism evidence="6 7">
    <name type="scientific">Limnochorda pilosa</name>
    <dbReference type="NCBI Taxonomy" id="1555112"/>
    <lineage>
        <taxon>Bacteria</taxon>
        <taxon>Bacillati</taxon>
        <taxon>Bacillota</taxon>
        <taxon>Limnochordia</taxon>
        <taxon>Limnochordales</taxon>
        <taxon>Limnochordaceae</taxon>
        <taxon>Limnochorda</taxon>
    </lineage>
</organism>
<keyword evidence="2 5" id="KW-0812">Transmembrane</keyword>
<name>A0A0K2SPU8_LIMPI</name>
<keyword evidence="4 5" id="KW-0472">Membrane</keyword>
<feature type="transmembrane region" description="Helical" evidence="5">
    <location>
        <begin position="91"/>
        <end position="112"/>
    </location>
</feature>
<reference evidence="7" key="1">
    <citation type="submission" date="2015-07" db="EMBL/GenBank/DDBJ databases">
        <title>Complete genome sequence and phylogenetic analysis of Limnochorda pilosa.</title>
        <authorList>
            <person name="Watanabe M."/>
            <person name="Kojima H."/>
            <person name="Fukui M."/>
        </authorList>
    </citation>
    <scope>NUCLEOTIDE SEQUENCE [LARGE SCALE GENOMIC DNA]</scope>
    <source>
        <strain evidence="7">HC45</strain>
    </source>
</reference>
<comment type="similarity">
    <text evidence="5">Belongs to the TatC family.</text>
</comment>
<dbReference type="GO" id="GO:0065002">
    <property type="term" value="P:intracellular protein transmembrane transport"/>
    <property type="evidence" value="ECO:0007669"/>
    <property type="project" value="TreeGrafter"/>
</dbReference>
<evidence type="ECO:0000256" key="1">
    <source>
        <dbReference type="ARBA" id="ARBA00004141"/>
    </source>
</evidence>
<dbReference type="PANTHER" id="PTHR30371">
    <property type="entry name" value="SEC-INDEPENDENT PROTEIN TRANSLOCASE PROTEIN TATC"/>
    <property type="match status" value="1"/>
</dbReference>
<dbReference type="PRINTS" id="PR01840">
    <property type="entry name" value="TATCFAMILY"/>
</dbReference>
<feature type="transmembrane region" description="Helical" evidence="5">
    <location>
        <begin position="233"/>
        <end position="254"/>
    </location>
</feature>
<reference evidence="7" key="2">
    <citation type="journal article" date="2016" name="Int. J. Syst. Evol. Microbiol.">
        <title>Complete genome sequence and cell structure of Limnochorda pilosa, a Gram-negative spore-former within the phylum Firmicutes.</title>
        <authorList>
            <person name="Watanabe M."/>
            <person name="Kojima H."/>
            <person name="Fukui M."/>
        </authorList>
    </citation>
    <scope>NUCLEOTIDE SEQUENCE [LARGE SCALE GENOMIC DNA]</scope>
    <source>
        <strain evidence="7">HC45</strain>
    </source>
</reference>
<evidence type="ECO:0000256" key="4">
    <source>
        <dbReference type="ARBA" id="ARBA00023136"/>
    </source>
</evidence>
<comment type="subcellular location">
    <subcellularLocation>
        <location evidence="5">Cell membrane</location>
        <topology evidence="5">Multi-pass membrane protein</topology>
    </subcellularLocation>
    <subcellularLocation>
        <location evidence="1">Membrane</location>
        <topology evidence="1">Multi-pass membrane protein</topology>
    </subcellularLocation>
</comment>
<accession>A0A0K2SPU8</accession>
<feature type="transmembrane region" description="Helical" evidence="5">
    <location>
        <begin position="41"/>
        <end position="63"/>
    </location>
</feature>
<evidence type="ECO:0000256" key="3">
    <source>
        <dbReference type="ARBA" id="ARBA00022989"/>
    </source>
</evidence>
<dbReference type="PANTHER" id="PTHR30371:SF0">
    <property type="entry name" value="SEC-INDEPENDENT PROTEIN TRANSLOCASE PROTEIN TATC, CHLOROPLASTIC-RELATED"/>
    <property type="match status" value="1"/>
</dbReference>
<dbReference type="PATRIC" id="fig|1555112.3.peg.3347"/>
<dbReference type="GO" id="GO:0009977">
    <property type="term" value="F:proton motive force dependent protein transmembrane transporter activity"/>
    <property type="evidence" value="ECO:0007669"/>
    <property type="project" value="TreeGrafter"/>
</dbReference>
<dbReference type="Proteomes" id="UP000065807">
    <property type="component" value="Chromosome"/>
</dbReference>
<evidence type="ECO:0000313" key="6">
    <source>
        <dbReference type="EMBL" id="BAS29126.1"/>
    </source>
</evidence>
<protein>
    <recommendedName>
        <fullName evidence="5">Sec-independent protein translocase protein TatC</fullName>
    </recommendedName>
</protein>
<keyword evidence="5" id="KW-0811">Translocation</keyword>
<proteinExistence type="inferred from homology"/>
<keyword evidence="5" id="KW-0653">Protein transport</keyword>
<feature type="transmembrane region" description="Helical" evidence="5">
    <location>
        <begin position="124"/>
        <end position="153"/>
    </location>
</feature>
<dbReference type="AlphaFoldDB" id="A0A0K2SPU8"/>
<evidence type="ECO:0000256" key="2">
    <source>
        <dbReference type="ARBA" id="ARBA00022692"/>
    </source>
</evidence>
<dbReference type="RefSeq" id="WP_068140476.1">
    <property type="nucleotide sequence ID" value="NZ_AP014924.1"/>
</dbReference>
<dbReference type="GO" id="GO:0043953">
    <property type="term" value="P:protein transport by the Tat complex"/>
    <property type="evidence" value="ECO:0007669"/>
    <property type="project" value="UniProtKB-UniRule"/>
</dbReference>